<dbReference type="InterPro" id="IPR019734">
    <property type="entry name" value="TPR_rpt"/>
</dbReference>
<dbReference type="OrthoDB" id="1658288at2759"/>
<evidence type="ECO:0000256" key="2">
    <source>
        <dbReference type="ARBA" id="ARBA00022803"/>
    </source>
</evidence>
<proteinExistence type="predicted"/>
<dbReference type="eggNOG" id="KOG4626">
    <property type="taxonomic scope" value="Eukaryota"/>
</dbReference>
<dbReference type="SUPFAM" id="SSF48452">
    <property type="entry name" value="TPR-like"/>
    <property type="match status" value="1"/>
</dbReference>
<dbReference type="InterPro" id="IPR050498">
    <property type="entry name" value="Ycf3"/>
</dbReference>
<name>T0QVJ8_SAPDV</name>
<evidence type="ECO:0000313" key="4">
    <source>
        <dbReference type="EMBL" id="EQC38706.1"/>
    </source>
</evidence>
<dbReference type="InParanoid" id="T0QVJ8"/>
<organism evidence="4 5">
    <name type="scientific">Saprolegnia diclina (strain VS20)</name>
    <dbReference type="NCBI Taxonomy" id="1156394"/>
    <lineage>
        <taxon>Eukaryota</taxon>
        <taxon>Sar</taxon>
        <taxon>Stramenopiles</taxon>
        <taxon>Oomycota</taxon>
        <taxon>Saprolegniomycetes</taxon>
        <taxon>Saprolegniales</taxon>
        <taxon>Saprolegniaceae</taxon>
        <taxon>Saprolegnia</taxon>
    </lineage>
</organism>
<dbReference type="Gene3D" id="1.25.40.10">
    <property type="entry name" value="Tetratricopeptide repeat domain"/>
    <property type="match status" value="2"/>
</dbReference>
<dbReference type="AlphaFoldDB" id="T0QVJ8"/>
<dbReference type="PROSITE" id="PS50005">
    <property type="entry name" value="TPR"/>
    <property type="match status" value="1"/>
</dbReference>
<dbReference type="GeneID" id="19944398"/>
<dbReference type="PANTHER" id="PTHR44858">
    <property type="entry name" value="TETRATRICOPEPTIDE REPEAT PROTEIN 6"/>
    <property type="match status" value="1"/>
</dbReference>
<dbReference type="InterPro" id="IPR011990">
    <property type="entry name" value="TPR-like_helical_dom_sf"/>
</dbReference>
<keyword evidence="5" id="KW-1185">Reference proteome</keyword>
<dbReference type="Proteomes" id="UP000030762">
    <property type="component" value="Unassembled WGS sequence"/>
</dbReference>
<dbReference type="Pfam" id="PF13431">
    <property type="entry name" value="TPR_17"/>
    <property type="match status" value="1"/>
</dbReference>
<gene>
    <name evidence="4" type="ORF">SDRG_03671</name>
</gene>
<accession>T0QVJ8</accession>
<dbReference type="SMART" id="SM00028">
    <property type="entry name" value="TPR"/>
    <property type="match status" value="4"/>
</dbReference>
<evidence type="ECO:0000256" key="3">
    <source>
        <dbReference type="PROSITE-ProRule" id="PRU00339"/>
    </source>
</evidence>
<sequence>MNQGHDDDATADARWHNRLGALLSASGKYAKAVAHFEAAVRLDPTYAAAHYNLGNALVFTRRQANDDEAPQSAVDHFRLAIAHQPTFPDAHVNLAAQLYALGDCDAALLHARTAIQQDPTNAHGYYNLNTIYRALGQQKMAIELCWARVQALVGESIERPPTEPVYWPSSPPSTISIACVKWGTKYGPDYVNKLYLGIQRHLAAPFHFYCLTDDANGLLPQILVHPLQSGFVGWWNKAQLFAPDFPATGRVVYIDLDTVLVGDLTPLCSYAGLFGVLGTDDMRNERRRGGINSSVMIWTAGSHAHVFTLLASHAAAVHQCIYKFDHWLEMVLYERHYDELQLLYPGHIVEYMQACQTTCPGAARLVCFPLEPKPHSAPAPWIREHWV</sequence>
<dbReference type="InterPro" id="IPR029044">
    <property type="entry name" value="Nucleotide-diphossugar_trans"/>
</dbReference>
<dbReference type="RefSeq" id="XP_008607530.1">
    <property type="nucleotide sequence ID" value="XM_008609308.1"/>
</dbReference>
<dbReference type="Pfam" id="PF13414">
    <property type="entry name" value="TPR_11"/>
    <property type="match status" value="1"/>
</dbReference>
<dbReference type="PANTHER" id="PTHR44858:SF1">
    <property type="entry name" value="UDP-N-ACETYLGLUCOSAMINE--PEPTIDE N-ACETYLGLUCOSAMINYLTRANSFERASE SPINDLY-RELATED"/>
    <property type="match status" value="1"/>
</dbReference>
<keyword evidence="1" id="KW-0677">Repeat</keyword>
<dbReference type="SUPFAM" id="SSF53448">
    <property type="entry name" value="Nucleotide-diphospho-sugar transferases"/>
    <property type="match status" value="1"/>
</dbReference>
<dbReference type="VEuPathDB" id="FungiDB:SDRG_03671"/>
<dbReference type="OMA" id="WLEMIVE"/>
<dbReference type="EMBL" id="JH767140">
    <property type="protein sequence ID" value="EQC38706.1"/>
    <property type="molecule type" value="Genomic_DNA"/>
</dbReference>
<dbReference type="STRING" id="1156394.T0QVJ8"/>
<protein>
    <submittedName>
        <fullName evidence="4">Uncharacterized protein</fullName>
    </submittedName>
</protein>
<keyword evidence="2 3" id="KW-0802">TPR repeat</keyword>
<reference evidence="4 5" key="1">
    <citation type="submission" date="2012-04" db="EMBL/GenBank/DDBJ databases">
        <title>The Genome Sequence of Saprolegnia declina VS20.</title>
        <authorList>
            <consortium name="The Broad Institute Genome Sequencing Platform"/>
            <person name="Russ C."/>
            <person name="Nusbaum C."/>
            <person name="Tyler B."/>
            <person name="van West P."/>
            <person name="Dieguez-Uribeondo J."/>
            <person name="de Bruijn I."/>
            <person name="Tripathy S."/>
            <person name="Jiang R."/>
            <person name="Young S.K."/>
            <person name="Zeng Q."/>
            <person name="Gargeya S."/>
            <person name="Fitzgerald M."/>
            <person name="Haas B."/>
            <person name="Abouelleil A."/>
            <person name="Alvarado L."/>
            <person name="Arachchi H.M."/>
            <person name="Berlin A."/>
            <person name="Chapman S.B."/>
            <person name="Goldberg J."/>
            <person name="Griggs A."/>
            <person name="Gujja S."/>
            <person name="Hansen M."/>
            <person name="Howarth C."/>
            <person name="Imamovic A."/>
            <person name="Larimer J."/>
            <person name="McCowen C."/>
            <person name="Montmayeur A."/>
            <person name="Murphy C."/>
            <person name="Neiman D."/>
            <person name="Pearson M."/>
            <person name="Priest M."/>
            <person name="Roberts A."/>
            <person name="Saif S."/>
            <person name="Shea T."/>
            <person name="Sisk P."/>
            <person name="Sykes S."/>
            <person name="Wortman J."/>
            <person name="Nusbaum C."/>
            <person name="Birren B."/>
        </authorList>
    </citation>
    <scope>NUCLEOTIDE SEQUENCE [LARGE SCALE GENOMIC DNA]</scope>
    <source>
        <strain evidence="4 5">VS20</strain>
    </source>
</reference>
<evidence type="ECO:0000313" key="5">
    <source>
        <dbReference type="Proteomes" id="UP000030762"/>
    </source>
</evidence>
<feature type="repeat" description="TPR" evidence="3">
    <location>
        <begin position="13"/>
        <end position="46"/>
    </location>
</feature>
<evidence type="ECO:0000256" key="1">
    <source>
        <dbReference type="ARBA" id="ARBA00022737"/>
    </source>
</evidence>